<name>A0A514DI54_9CAUD</name>
<dbReference type="KEGG" id="vg:80004536"/>
<keyword evidence="3" id="KW-1185">Reference proteome</keyword>
<evidence type="ECO:0000313" key="3">
    <source>
        <dbReference type="Proteomes" id="UP000320188"/>
    </source>
</evidence>
<dbReference type="EMBL" id="MK937608">
    <property type="protein sequence ID" value="QDH93306.1"/>
    <property type="molecule type" value="Genomic_DNA"/>
</dbReference>
<feature type="coiled-coil region" evidence="1">
    <location>
        <begin position="84"/>
        <end position="111"/>
    </location>
</feature>
<reference evidence="2 3" key="1">
    <citation type="submission" date="2019-05" db="EMBL/GenBank/DDBJ databases">
        <authorList>
            <person name="Stoner T.H."/>
            <person name="Aull H.G."/>
            <person name="Divens A.M."/>
            <person name="Zack K."/>
            <person name="Garlena R.A."/>
            <person name="Russell D.A."/>
            <person name="Pope W.H."/>
            <person name="Jacobs-Sera D."/>
            <person name="Hatfull G.F."/>
        </authorList>
    </citation>
    <scope>NUCLEOTIDE SEQUENCE [LARGE SCALE GENOMIC DNA]</scope>
</reference>
<proteinExistence type="predicted"/>
<dbReference type="RefSeq" id="YP_010750879.1">
    <property type="nucleotide sequence ID" value="NC_073363.1"/>
</dbReference>
<organism evidence="2 3">
    <name type="scientific">Microbacterium phage Cressida</name>
    <dbReference type="NCBI Taxonomy" id="2591216"/>
    <lineage>
        <taxon>Viruses</taxon>
        <taxon>Duplodnaviria</taxon>
        <taxon>Heunggongvirae</taxon>
        <taxon>Uroviricota</taxon>
        <taxon>Caudoviricetes</taxon>
        <taxon>Kutznervirinae</taxon>
        <taxon>Mementomorivirus</taxon>
        <taxon>Mementomorivirus cressida</taxon>
    </lineage>
</organism>
<gene>
    <name evidence="2" type="primary">64</name>
    <name evidence="2" type="ORF">PBI_CRESSIDA_64</name>
</gene>
<evidence type="ECO:0000313" key="2">
    <source>
        <dbReference type="EMBL" id="QDH93306.1"/>
    </source>
</evidence>
<accession>A0A514DI54</accession>
<keyword evidence="1" id="KW-0175">Coiled coil</keyword>
<dbReference type="GeneID" id="80004536"/>
<dbReference type="Proteomes" id="UP000320188">
    <property type="component" value="Segment"/>
</dbReference>
<protein>
    <submittedName>
        <fullName evidence="2">Uncharacterized protein</fullName>
    </submittedName>
</protein>
<evidence type="ECO:0000256" key="1">
    <source>
        <dbReference type="SAM" id="Coils"/>
    </source>
</evidence>
<sequence>MTTTIPALSADQIAALQSSDLDVRNHEIAALRAVDYPAAEIAKIADIASATVYRIAKNWEPDHGYEPMDQWESVTEDDGVADMSEEFAADAEREEHAAEQAEKDAALAAAAEKNVSTVFLGTDITAYIQHLHRGDEAAQAQADALFRVQANTGEERRKAIIEASDLGVERKHIAAAAGVKSVGRIIRSAREKG</sequence>